<comment type="caution">
    <text evidence="2">The sequence shown here is derived from an EMBL/GenBank/DDBJ whole genome shotgun (WGS) entry which is preliminary data.</text>
</comment>
<name>A0A8T0TUZ2_PANVG</name>
<dbReference type="AlphaFoldDB" id="A0A8T0TUZ2"/>
<feature type="region of interest" description="Disordered" evidence="1">
    <location>
        <begin position="54"/>
        <end position="148"/>
    </location>
</feature>
<evidence type="ECO:0000313" key="3">
    <source>
        <dbReference type="Proteomes" id="UP000823388"/>
    </source>
</evidence>
<reference evidence="2 3" key="1">
    <citation type="submission" date="2020-05" db="EMBL/GenBank/DDBJ databases">
        <title>WGS assembly of Panicum virgatum.</title>
        <authorList>
            <person name="Lovell J.T."/>
            <person name="Jenkins J."/>
            <person name="Shu S."/>
            <person name="Juenger T.E."/>
            <person name="Schmutz J."/>
        </authorList>
    </citation>
    <scope>NUCLEOTIDE SEQUENCE [LARGE SCALE GENOMIC DNA]</scope>
    <source>
        <strain evidence="3">cv. AP13</strain>
    </source>
</reference>
<keyword evidence="3" id="KW-1185">Reference proteome</keyword>
<proteinExistence type="predicted"/>
<sequence>MDLCSIVCCFQGNSLRRTIEDIEGFPRRNVNETTLNTFLERVAKRLRRVASRLGRKTSVQRDVHGVSHTFPGVGTSTPSVATSAGQSSSRNTHDTFDYGPEEIGMSQLQDASSTQQTQPRVQRQRRPKKRYTPGTDALGKGKTRSSKQ</sequence>
<gene>
    <name evidence="2" type="ORF">PVAP13_4KG314800</name>
</gene>
<organism evidence="2 3">
    <name type="scientific">Panicum virgatum</name>
    <name type="common">Blackwell switchgrass</name>
    <dbReference type="NCBI Taxonomy" id="38727"/>
    <lineage>
        <taxon>Eukaryota</taxon>
        <taxon>Viridiplantae</taxon>
        <taxon>Streptophyta</taxon>
        <taxon>Embryophyta</taxon>
        <taxon>Tracheophyta</taxon>
        <taxon>Spermatophyta</taxon>
        <taxon>Magnoliopsida</taxon>
        <taxon>Liliopsida</taxon>
        <taxon>Poales</taxon>
        <taxon>Poaceae</taxon>
        <taxon>PACMAD clade</taxon>
        <taxon>Panicoideae</taxon>
        <taxon>Panicodae</taxon>
        <taxon>Paniceae</taxon>
        <taxon>Panicinae</taxon>
        <taxon>Panicum</taxon>
        <taxon>Panicum sect. Hiantes</taxon>
    </lineage>
</organism>
<feature type="compositionally biased region" description="Polar residues" evidence="1">
    <location>
        <begin position="74"/>
        <end position="90"/>
    </location>
</feature>
<dbReference type="Proteomes" id="UP000823388">
    <property type="component" value="Chromosome 4K"/>
</dbReference>
<evidence type="ECO:0000313" key="2">
    <source>
        <dbReference type="EMBL" id="KAG2612636.1"/>
    </source>
</evidence>
<accession>A0A8T0TUZ2</accession>
<feature type="compositionally biased region" description="Basic residues" evidence="1">
    <location>
        <begin position="122"/>
        <end position="131"/>
    </location>
</feature>
<protein>
    <submittedName>
        <fullName evidence="2">Uncharacterized protein</fullName>
    </submittedName>
</protein>
<evidence type="ECO:0000256" key="1">
    <source>
        <dbReference type="SAM" id="MobiDB-lite"/>
    </source>
</evidence>
<dbReference type="EMBL" id="CM029043">
    <property type="protein sequence ID" value="KAG2612636.1"/>
    <property type="molecule type" value="Genomic_DNA"/>
</dbReference>